<proteinExistence type="predicted"/>
<evidence type="ECO:0000313" key="2">
    <source>
        <dbReference type="Proteomes" id="UP000032633"/>
    </source>
</evidence>
<dbReference type="Proteomes" id="UP000032633">
    <property type="component" value="Chromosome"/>
</dbReference>
<name>A0A0D5NLZ5_9BACL</name>
<organism evidence="1 2">
    <name type="scientific">Paenibacillus beijingensis</name>
    <dbReference type="NCBI Taxonomy" id="1126833"/>
    <lineage>
        <taxon>Bacteria</taxon>
        <taxon>Bacillati</taxon>
        <taxon>Bacillota</taxon>
        <taxon>Bacilli</taxon>
        <taxon>Bacillales</taxon>
        <taxon>Paenibacillaceae</taxon>
        <taxon>Paenibacillus</taxon>
    </lineage>
</organism>
<gene>
    <name evidence="1" type="ORF">VN24_19060</name>
</gene>
<dbReference type="KEGG" id="pbj:VN24_19060"/>
<evidence type="ECO:0000313" key="1">
    <source>
        <dbReference type="EMBL" id="AJY76276.1"/>
    </source>
</evidence>
<protein>
    <submittedName>
        <fullName evidence="1">Uncharacterized protein</fullName>
    </submittedName>
</protein>
<sequence>MGTKLVQKKNLQSILREQPLTRRQADDQQGEIAWELLFNVAAQRPPADGKISDLWPDRVLHGGSDQGKSRLYRHVWLRSLRRLPITGRYGRWWCFTGLPSASRIRKTS</sequence>
<dbReference type="AlphaFoldDB" id="A0A0D5NLZ5"/>
<dbReference type="HOGENOM" id="CLU_2194316_0_0_9"/>
<keyword evidence="2" id="KW-1185">Reference proteome</keyword>
<accession>A0A0D5NLZ5</accession>
<reference evidence="2" key="2">
    <citation type="submission" date="2015-03" db="EMBL/GenBank/DDBJ databases">
        <title>Genome sequence of Paenibacillus beijingensis strain DSM 24997T.</title>
        <authorList>
            <person name="Kwak Y."/>
            <person name="Shin J.-H."/>
        </authorList>
    </citation>
    <scope>NUCLEOTIDE SEQUENCE [LARGE SCALE GENOMIC DNA]</scope>
    <source>
        <strain evidence="2">DSM 24997</strain>
    </source>
</reference>
<dbReference type="PATRIC" id="fig|1126833.4.peg.4196"/>
<reference evidence="1 2" key="1">
    <citation type="journal article" date="2015" name="J. Biotechnol.">
        <title>Complete genome sequence of Paenibacillus beijingensis 7188(T) (=DSM 24997(T)), a novel rhizobacterium from jujube garden soil.</title>
        <authorList>
            <person name="Kwak Y."/>
            <person name="Shin J.H."/>
        </authorList>
    </citation>
    <scope>NUCLEOTIDE SEQUENCE [LARGE SCALE GENOMIC DNA]</scope>
    <source>
        <strain evidence="1 2">DSM 24997</strain>
    </source>
</reference>
<dbReference type="EMBL" id="CP011058">
    <property type="protein sequence ID" value="AJY76276.1"/>
    <property type="molecule type" value="Genomic_DNA"/>
</dbReference>